<evidence type="ECO:0000313" key="2">
    <source>
        <dbReference type="EMBL" id="EGT46205.1"/>
    </source>
</evidence>
<feature type="domain" description="MULE transposase" evidence="1">
    <location>
        <begin position="181"/>
        <end position="277"/>
    </location>
</feature>
<dbReference type="AlphaFoldDB" id="G0P666"/>
<accession>G0P666</accession>
<dbReference type="EMBL" id="GL380093">
    <property type="protein sequence ID" value="EGT46205.1"/>
    <property type="molecule type" value="Genomic_DNA"/>
</dbReference>
<gene>
    <name evidence="2" type="ORF">CAEBREN_07919</name>
</gene>
<dbReference type="InterPro" id="IPR018289">
    <property type="entry name" value="MULE_transposase_dom"/>
</dbReference>
<dbReference type="OrthoDB" id="5854292at2759"/>
<name>G0P666_CAEBE</name>
<organism evidence="3">
    <name type="scientific">Caenorhabditis brenneri</name>
    <name type="common">Nematode worm</name>
    <dbReference type="NCBI Taxonomy" id="135651"/>
    <lineage>
        <taxon>Eukaryota</taxon>
        <taxon>Metazoa</taxon>
        <taxon>Ecdysozoa</taxon>
        <taxon>Nematoda</taxon>
        <taxon>Chromadorea</taxon>
        <taxon>Rhabditida</taxon>
        <taxon>Rhabditina</taxon>
        <taxon>Rhabditomorpha</taxon>
        <taxon>Rhabditoidea</taxon>
        <taxon>Rhabditidae</taxon>
        <taxon>Peloderinae</taxon>
        <taxon>Caenorhabditis</taxon>
    </lineage>
</organism>
<dbReference type="STRING" id="135651.G0P666"/>
<dbReference type="Proteomes" id="UP000008068">
    <property type="component" value="Unassembled WGS sequence"/>
</dbReference>
<evidence type="ECO:0000313" key="3">
    <source>
        <dbReference type="Proteomes" id="UP000008068"/>
    </source>
</evidence>
<protein>
    <recommendedName>
        <fullName evidence="1">MULE transposase domain-containing protein</fullName>
    </recommendedName>
</protein>
<proteinExistence type="predicted"/>
<keyword evidence="3" id="KW-1185">Reference proteome</keyword>
<reference evidence="3" key="1">
    <citation type="submission" date="2011-07" db="EMBL/GenBank/DDBJ databases">
        <authorList>
            <consortium name="Caenorhabditis brenneri Sequencing and Analysis Consortium"/>
            <person name="Wilson R.K."/>
        </authorList>
    </citation>
    <scope>NUCLEOTIDE SEQUENCE [LARGE SCALE GENOMIC DNA]</scope>
    <source>
        <strain evidence="3">PB2801</strain>
    </source>
</reference>
<dbReference type="InParanoid" id="G0P666"/>
<sequence>MPRGVAKVVESIDGWPMKQKKECPGSNDDLYYCVHRDRDLGCHACYRVDRTTKNFRIIRSHSRHEKDEIETQTELARSDIREYAKDSSESAKSQINRIRRKYSAEAVMKAGEFHSLRKIISRSRGTDETKRDVDVNGIIAGEYELTMDGNKFLISDTKINGKRMLIFASQGGLELLAEGNVIFADGTFECVPDGFSQLFTVHTYISESVIRPVVFGLLPSKQTVAYESFLTELKKQPELANWSPQLIIADFEMGIRNAFTSEFPTIEAHACYFHLVKAWRSKATQLKIYEEMLSGKPLYEFWKTLKALPFMKAEEIPDFFELLCDTLPAGHSAKEFVAYLDKNYVNGTATSEPMFAPRLWSCKEVTSNEIHRTTNSLEVWHKTLSPVINMSNGLRGVRLSDLIEKLKEEDMHTVLDGRMLKVNSNYRVSASRKNKNITKDRKILKVLKNDPAPPDQPLTGVEWLKAISMVL</sequence>
<dbReference type="OMA" id="HTYISES"/>
<dbReference type="HOGENOM" id="CLU_015060_3_0_1"/>
<dbReference type="eggNOG" id="ENOG502S0E9">
    <property type="taxonomic scope" value="Eukaryota"/>
</dbReference>
<evidence type="ECO:0000259" key="1">
    <source>
        <dbReference type="Pfam" id="PF10551"/>
    </source>
</evidence>
<dbReference type="Pfam" id="PF10551">
    <property type="entry name" value="MULE"/>
    <property type="match status" value="1"/>
</dbReference>